<evidence type="ECO:0000313" key="8">
    <source>
        <dbReference type="Proteomes" id="UP000039865"/>
    </source>
</evidence>
<sequence length="395" mass="45962">MENVYILVIITLNRSDSKAQKNGAHRSVYWVKKKQRQEDGSIKGEKWQQASRYIGDWKNNCKDGFGIQFYQNGDKYEGMWGEDYRHGQGTYWRNEAGKLRREYTGDWFKDKKHGRGTFFYKNGDRYDGYWVNGQPQGEGRMIYANENIYEGQWHEGKRNGYGVLTKRNGDHFEGHWVNDMREGQGSYYYHDKNKLFVGEWVQDQPKTGVYTEVEDDEAEKINKKPYFTDPYILPPIYELKLVNPTKILERAMERTKRERSKFRAQYIPIEEMFSPHELMDLKQAFEAAAQGESYVNVLSLKTLFSGMGIYPSDDMLNELLIACGKTGNEDAISFDLFARSVALLLEENAERGSTSSHNGEEQDGQQYEDGGEEDQEDVGDDPYYNEYDVADGSYQ</sequence>
<protein>
    <recommendedName>
        <fullName evidence="4">MORN repeat-containing protein 3</fullName>
    </recommendedName>
</protein>
<evidence type="ECO:0000256" key="4">
    <source>
        <dbReference type="ARBA" id="ARBA00039854"/>
    </source>
</evidence>
<dbReference type="AlphaFoldDB" id="A0A078AB53"/>
<proteinExistence type="predicted"/>
<keyword evidence="3" id="KW-0968">Cytoplasmic vesicle</keyword>
<keyword evidence="8" id="KW-1185">Reference proteome</keyword>
<evidence type="ECO:0000256" key="2">
    <source>
        <dbReference type="ARBA" id="ARBA00022737"/>
    </source>
</evidence>
<dbReference type="InterPro" id="IPR011992">
    <property type="entry name" value="EF-hand-dom_pair"/>
</dbReference>
<dbReference type="EMBL" id="CCKQ01007465">
    <property type="protein sequence ID" value="CDW78837.1"/>
    <property type="molecule type" value="Genomic_DNA"/>
</dbReference>
<dbReference type="SMART" id="SM00698">
    <property type="entry name" value="MORN"/>
    <property type="match status" value="6"/>
</dbReference>
<dbReference type="Proteomes" id="UP000039865">
    <property type="component" value="Unassembled WGS sequence"/>
</dbReference>
<evidence type="ECO:0000256" key="3">
    <source>
        <dbReference type="ARBA" id="ARBA00023329"/>
    </source>
</evidence>
<evidence type="ECO:0000313" key="7">
    <source>
        <dbReference type="EMBL" id="CDW78837.1"/>
    </source>
</evidence>
<gene>
    <name evidence="7" type="primary">Contig11562.g12376</name>
    <name evidence="7" type="ORF">STYLEM_7821</name>
</gene>
<dbReference type="SUPFAM" id="SSF82185">
    <property type="entry name" value="Histone H3 K4-specific methyltransferase SET7/9 N-terminal domain"/>
    <property type="match status" value="2"/>
</dbReference>
<organism evidence="7 8">
    <name type="scientific">Stylonychia lemnae</name>
    <name type="common">Ciliate</name>
    <dbReference type="NCBI Taxonomy" id="5949"/>
    <lineage>
        <taxon>Eukaryota</taxon>
        <taxon>Sar</taxon>
        <taxon>Alveolata</taxon>
        <taxon>Ciliophora</taxon>
        <taxon>Intramacronucleata</taxon>
        <taxon>Spirotrichea</taxon>
        <taxon>Stichotrichia</taxon>
        <taxon>Sporadotrichida</taxon>
        <taxon>Oxytrichidae</taxon>
        <taxon>Stylonychinae</taxon>
        <taxon>Stylonychia</taxon>
    </lineage>
</organism>
<dbReference type="Pfam" id="PF02493">
    <property type="entry name" value="MORN"/>
    <property type="match status" value="6"/>
</dbReference>
<dbReference type="GO" id="GO:0001669">
    <property type="term" value="C:acrosomal vesicle"/>
    <property type="evidence" value="ECO:0007669"/>
    <property type="project" value="UniProtKB-SubCell"/>
</dbReference>
<evidence type="ECO:0000256" key="6">
    <source>
        <dbReference type="SAM" id="MobiDB-lite"/>
    </source>
</evidence>
<keyword evidence="2" id="KW-0677">Repeat</keyword>
<dbReference type="PANTHER" id="PTHR46511:SF1">
    <property type="entry name" value="MORN REPEAT-CONTAINING PROTEIN 3"/>
    <property type="match status" value="1"/>
</dbReference>
<dbReference type="InterPro" id="IPR003409">
    <property type="entry name" value="MORN"/>
</dbReference>
<dbReference type="OrthoDB" id="270720at2759"/>
<dbReference type="OMA" id="NGDWAND"/>
<dbReference type="SUPFAM" id="SSF47473">
    <property type="entry name" value="EF-hand"/>
    <property type="match status" value="1"/>
</dbReference>
<feature type="region of interest" description="Disordered" evidence="6">
    <location>
        <begin position="349"/>
        <end position="395"/>
    </location>
</feature>
<accession>A0A078AB53</accession>
<comment type="function">
    <text evidence="5">Assembles a suppression complex (suppresome) by tethering SIRT1 and MDM2 to regulate composite modifications of p53/TP53. Confers both deacetylation-mediated functional inactivation, by SIRT1, and ubiquitination-dependent degradation, by MDM2, of p53/TP53, promoting a proliferative and cell survival behaviors. May play a role in the regulation of spermatogenesis.</text>
</comment>
<dbReference type="InParanoid" id="A0A078AB53"/>
<feature type="compositionally biased region" description="Acidic residues" evidence="6">
    <location>
        <begin position="369"/>
        <end position="380"/>
    </location>
</feature>
<reference evidence="7 8" key="1">
    <citation type="submission" date="2014-06" db="EMBL/GenBank/DDBJ databases">
        <authorList>
            <person name="Swart Estienne"/>
        </authorList>
    </citation>
    <scope>NUCLEOTIDE SEQUENCE [LARGE SCALE GENOMIC DNA]</scope>
    <source>
        <strain evidence="7 8">130c</strain>
    </source>
</reference>
<dbReference type="PANTHER" id="PTHR46511">
    <property type="entry name" value="MORN REPEAT-CONTAINING PROTEIN 3"/>
    <property type="match status" value="1"/>
</dbReference>
<name>A0A078AB53_STYLE</name>
<dbReference type="InterPro" id="IPR052472">
    <property type="entry name" value="MORN3"/>
</dbReference>
<evidence type="ECO:0000256" key="5">
    <source>
        <dbReference type="ARBA" id="ARBA00045851"/>
    </source>
</evidence>
<dbReference type="Gene3D" id="2.20.110.10">
    <property type="entry name" value="Histone H3 K4-specific methyltransferase SET7/9 N-terminal domain"/>
    <property type="match status" value="3"/>
</dbReference>
<evidence type="ECO:0000256" key="1">
    <source>
        <dbReference type="ARBA" id="ARBA00004218"/>
    </source>
</evidence>
<comment type="subcellular location">
    <subcellularLocation>
        <location evidence="1">Cytoplasmic vesicle</location>
        <location evidence="1">Secretory vesicle</location>
        <location evidence="1">Acrosome</location>
    </subcellularLocation>
</comment>